<organism evidence="9 10">
    <name type="scientific">Thermaerobacter composti</name>
    <dbReference type="NCBI Taxonomy" id="554949"/>
    <lineage>
        <taxon>Bacteria</taxon>
        <taxon>Bacillati</taxon>
        <taxon>Bacillota</taxon>
        <taxon>Clostridia</taxon>
        <taxon>Eubacteriales</taxon>
        <taxon>Clostridiales Family XVII. Incertae Sedis</taxon>
        <taxon>Thermaerobacter</taxon>
    </lineage>
</organism>
<keyword evidence="5 7" id="KW-0472">Membrane</keyword>
<evidence type="ECO:0000256" key="1">
    <source>
        <dbReference type="ARBA" id="ARBA00004651"/>
    </source>
</evidence>
<feature type="region of interest" description="Disordered" evidence="6">
    <location>
        <begin position="785"/>
        <end position="815"/>
    </location>
</feature>
<dbReference type="PANTHER" id="PTHR30619">
    <property type="entry name" value="DNA INTERNALIZATION/COMPETENCE PROTEIN COMEC/REC2"/>
    <property type="match status" value="1"/>
</dbReference>
<protein>
    <submittedName>
        <fullName evidence="9">ComEC/Rec2 family competence protein</fullName>
    </submittedName>
</protein>
<dbReference type="InterPro" id="IPR004477">
    <property type="entry name" value="ComEC_N"/>
</dbReference>
<accession>A0ABZ0QN71</accession>
<feature type="transmembrane region" description="Helical" evidence="7">
    <location>
        <begin position="614"/>
        <end position="633"/>
    </location>
</feature>
<dbReference type="EMBL" id="CP132508">
    <property type="protein sequence ID" value="WPD18940.1"/>
    <property type="molecule type" value="Genomic_DNA"/>
</dbReference>
<evidence type="ECO:0000259" key="8">
    <source>
        <dbReference type="SMART" id="SM00849"/>
    </source>
</evidence>
<dbReference type="RefSeq" id="WP_135224454.1">
    <property type="nucleotide sequence ID" value="NZ_CP132508.1"/>
</dbReference>
<feature type="transmembrane region" description="Helical" evidence="7">
    <location>
        <begin position="325"/>
        <end position="347"/>
    </location>
</feature>
<feature type="compositionally biased region" description="Low complexity" evidence="6">
    <location>
        <begin position="785"/>
        <end position="814"/>
    </location>
</feature>
<evidence type="ECO:0000256" key="2">
    <source>
        <dbReference type="ARBA" id="ARBA00022475"/>
    </source>
</evidence>
<sequence>MAVGPAWAMAYGAAIGLWALLRWPLYHAGPPPGSPSPLRTVAEALGVGLALVAARAAWGVATGRAAAPRVATGRAGDDRPRRRAPWTRVPPVPRAVAGFGRLLGMAGSGAGLVGLAAACGWLAAETWALAAWRPVPWEGRAIRVTGRLGHPEVLTVTAIEGVSVSTRLRVDWAAGRRAGAGPAAHAADGRSQPGSRAGPPSPGAGQVVEVWGQLRRLRPATNPGGYDERAAGLRSGFAYELDVTRWRPLTPEGAAGLAGAPDGVGRWVRLGTVVDAALARLRGFLLDGLAVTLPPGPRGVAAALLLDERQGLSATAREALASTGLIHALAVSGQHVAMAAALATWLTTRARWLPGRRRLAAALLVVLYAGLTGGPPSVLRATATYLLAEAARGAGRAVAPVEMLVWAGFLQAAWRPLVLLDPGFQLSFAATAGLLVLGGPLQRAWRGRWHRWLGRRGGERQPLRLVGWAGDALAVTLAAQVAVLPVQVALFGRLPLSALVANLLVIPLSALGLGAAAVAATAGAVLAALPVSPGWEGRVATLAGLLGWPATASLTAMVRVAMAAGALPAASAQLAPAAAGWLAVGALWVLVQVGDARPRYARRLRPRRLPRARGLAPAGVAVVAALACSALSLRPPAPGTWVAWFLDVGQGDAILLRFPTGRSALVDAGGRALVAGATRYWPGSPPSIPDAVGEGTTVPVVRRLLGRGPDLLVVTHADRDHAGGAGAVMERLGTGAMWLGGLPGVPLDRALVDLARQRGVPIQRPEAGWAWHPAPGCRVDVLHPDPAAGEPRGAAPDAGAGARPPGPTTADATGWGKENDWSLVLRVGCGGPRLLLMGDLEQAGEEALLARGTDLAAEVLKVSHHGSRGATTAAFLAAVRPRIAVVSVGPNPYGLPHVETLARLRRAGIPVVRTDRAGAVAIRAGPGPQLVVRAMVPGSLAGLDGAARPR</sequence>
<dbReference type="Pfam" id="PF03772">
    <property type="entry name" value="Competence"/>
    <property type="match status" value="1"/>
</dbReference>
<reference evidence="9 10" key="1">
    <citation type="submission" date="2023-08" db="EMBL/GenBank/DDBJ databases">
        <title>Genome sequence of Thermaerobacter compostii strain Ins1, a spore-forming filamentous bacterium isolated from a deep geothermal reservoir.</title>
        <authorList>
            <person name="Bregnard D."/>
            <person name="Gonzalez D."/>
            <person name="Junier P."/>
        </authorList>
    </citation>
    <scope>NUCLEOTIDE SEQUENCE [LARGE SCALE GENOMIC DNA]</scope>
    <source>
        <strain evidence="9 10">Ins1</strain>
    </source>
</reference>
<feature type="transmembrane region" description="Helical" evidence="7">
    <location>
        <begin position="504"/>
        <end position="527"/>
    </location>
</feature>
<evidence type="ECO:0000256" key="4">
    <source>
        <dbReference type="ARBA" id="ARBA00022989"/>
    </source>
</evidence>
<evidence type="ECO:0000313" key="10">
    <source>
        <dbReference type="Proteomes" id="UP001304683"/>
    </source>
</evidence>
<feature type="transmembrane region" description="Helical" evidence="7">
    <location>
        <begin position="424"/>
        <end position="445"/>
    </location>
</feature>
<evidence type="ECO:0000256" key="6">
    <source>
        <dbReference type="SAM" id="MobiDB-lite"/>
    </source>
</evidence>
<dbReference type="InterPro" id="IPR052159">
    <property type="entry name" value="Competence_DNA_uptake"/>
</dbReference>
<feature type="transmembrane region" description="Helical" evidence="7">
    <location>
        <begin position="539"/>
        <end position="562"/>
    </location>
</feature>
<proteinExistence type="predicted"/>
<dbReference type="SMART" id="SM00849">
    <property type="entry name" value="Lactamase_B"/>
    <property type="match status" value="1"/>
</dbReference>
<keyword evidence="2" id="KW-1003">Cell membrane</keyword>
<feature type="domain" description="Metallo-beta-lactamase" evidence="8">
    <location>
        <begin position="650"/>
        <end position="890"/>
    </location>
</feature>
<keyword evidence="10" id="KW-1185">Reference proteome</keyword>
<dbReference type="Proteomes" id="UP001304683">
    <property type="component" value="Chromosome"/>
</dbReference>
<evidence type="ECO:0000313" key="9">
    <source>
        <dbReference type="EMBL" id="WPD18940.1"/>
    </source>
</evidence>
<evidence type="ECO:0000256" key="5">
    <source>
        <dbReference type="ARBA" id="ARBA00023136"/>
    </source>
</evidence>
<comment type="subcellular location">
    <subcellularLocation>
        <location evidence="1">Cell membrane</location>
        <topology evidence="1">Multi-pass membrane protein</topology>
    </subcellularLocation>
</comment>
<feature type="region of interest" description="Disordered" evidence="6">
    <location>
        <begin position="179"/>
        <end position="205"/>
    </location>
</feature>
<feature type="transmembrane region" description="Helical" evidence="7">
    <location>
        <begin position="359"/>
        <end position="379"/>
    </location>
</feature>
<dbReference type="PANTHER" id="PTHR30619:SF1">
    <property type="entry name" value="RECOMBINATION PROTEIN 2"/>
    <property type="match status" value="1"/>
</dbReference>
<dbReference type="CDD" id="cd07731">
    <property type="entry name" value="ComA-like_MBL-fold"/>
    <property type="match status" value="1"/>
</dbReference>
<gene>
    <name evidence="9" type="ORF">Q5761_11345</name>
</gene>
<dbReference type="InterPro" id="IPR035681">
    <property type="entry name" value="ComA-like_MBL"/>
</dbReference>
<feature type="transmembrane region" description="Helical" evidence="7">
    <location>
        <begin position="574"/>
        <end position="593"/>
    </location>
</feature>
<dbReference type="Gene3D" id="3.60.15.10">
    <property type="entry name" value="Ribonuclease Z/Hydroxyacylglutathione hydrolase-like"/>
    <property type="match status" value="1"/>
</dbReference>
<keyword evidence="3 7" id="KW-0812">Transmembrane</keyword>
<dbReference type="NCBIfam" id="TIGR00360">
    <property type="entry name" value="ComEC_N-term"/>
    <property type="match status" value="1"/>
</dbReference>
<dbReference type="InterPro" id="IPR036866">
    <property type="entry name" value="RibonucZ/Hydroxyglut_hydro"/>
</dbReference>
<evidence type="ECO:0000256" key="7">
    <source>
        <dbReference type="SAM" id="Phobius"/>
    </source>
</evidence>
<feature type="transmembrane region" description="Helical" evidence="7">
    <location>
        <begin position="465"/>
        <end position="484"/>
    </location>
</feature>
<dbReference type="SUPFAM" id="SSF56281">
    <property type="entry name" value="Metallo-hydrolase/oxidoreductase"/>
    <property type="match status" value="1"/>
</dbReference>
<evidence type="ECO:0000256" key="3">
    <source>
        <dbReference type="ARBA" id="ARBA00022692"/>
    </source>
</evidence>
<name>A0ABZ0QN71_9FIRM</name>
<keyword evidence="4 7" id="KW-1133">Transmembrane helix</keyword>
<dbReference type="InterPro" id="IPR001279">
    <property type="entry name" value="Metallo-B-lactamas"/>
</dbReference>
<dbReference type="Pfam" id="PF00753">
    <property type="entry name" value="Lactamase_B"/>
    <property type="match status" value="1"/>
</dbReference>